<keyword evidence="2" id="KW-1185">Reference proteome</keyword>
<dbReference type="STRING" id="1716141.STSP_62660"/>
<comment type="caution">
    <text evidence="1">The sequence shown here is derived from an EMBL/GenBank/DDBJ whole genome shotgun (WGS) entry which is preliminary data.</text>
</comment>
<sequence length="117" mass="12658">MTGYRAGPVPPKPVELWLDAQKRKTLTVPGRVGRRMLLPPLNIYVPPQEVPFRQEIIDAAAAAAGRTPESIRRTYNVIGVIGSAQGGQGLVGDVRRWVDTPLNGPWSSWSTPSCSGP</sequence>
<organism evidence="1 2">
    <name type="scientific">Streptomyces jeddahensis</name>
    <dbReference type="NCBI Taxonomy" id="1716141"/>
    <lineage>
        <taxon>Bacteria</taxon>
        <taxon>Bacillati</taxon>
        <taxon>Actinomycetota</taxon>
        <taxon>Actinomycetes</taxon>
        <taxon>Kitasatosporales</taxon>
        <taxon>Streptomycetaceae</taxon>
        <taxon>Streptomyces</taxon>
    </lineage>
</organism>
<name>A0A177HHB1_9ACTN</name>
<evidence type="ECO:0000313" key="1">
    <source>
        <dbReference type="EMBL" id="OAH10413.1"/>
    </source>
</evidence>
<dbReference type="GO" id="GO:0016705">
    <property type="term" value="F:oxidoreductase activity, acting on paired donors, with incorporation or reduction of molecular oxygen"/>
    <property type="evidence" value="ECO:0007669"/>
    <property type="project" value="InterPro"/>
</dbReference>
<reference evidence="1 2" key="1">
    <citation type="submission" date="2015-12" db="EMBL/GenBank/DDBJ databases">
        <title>Genome sequence of Streptomyces sp. G25.</title>
        <authorList>
            <person name="Poehlein A."/>
            <person name="Roettig A."/>
            <person name="Hiessl S."/>
            <person name="Hauschild P."/>
            <person name="Schauer J."/>
            <person name="Madkour M.H."/>
            <person name="Al-Ansari A.M."/>
            <person name="Almakishah N.H."/>
            <person name="Steinbuechel A."/>
            <person name="Daniel R."/>
        </authorList>
    </citation>
    <scope>NUCLEOTIDE SEQUENCE [LARGE SCALE GENOMIC DNA]</scope>
    <source>
        <strain evidence="2">G25(2015)</strain>
    </source>
</reference>
<dbReference type="EMBL" id="LOHS01000143">
    <property type="protein sequence ID" value="OAH10413.1"/>
    <property type="molecule type" value="Genomic_DNA"/>
</dbReference>
<dbReference type="Gene3D" id="3.20.20.30">
    <property type="entry name" value="Luciferase-like domain"/>
    <property type="match status" value="1"/>
</dbReference>
<dbReference type="Proteomes" id="UP000077381">
    <property type="component" value="Unassembled WGS sequence"/>
</dbReference>
<dbReference type="RefSeq" id="WP_067284276.1">
    <property type="nucleotide sequence ID" value="NZ_LOHS01000143.1"/>
</dbReference>
<accession>A0A177HHB1</accession>
<evidence type="ECO:0000313" key="2">
    <source>
        <dbReference type="Proteomes" id="UP000077381"/>
    </source>
</evidence>
<dbReference type="InterPro" id="IPR036661">
    <property type="entry name" value="Luciferase-like_sf"/>
</dbReference>
<protein>
    <submittedName>
        <fullName evidence="1">Uncharacterized protein</fullName>
    </submittedName>
</protein>
<gene>
    <name evidence="1" type="ORF">STSP_62660</name>
</gene>
<proteinExistence type="predicted"/>
<dbReference type="AlphaFoldDB" id="A0A177HHB1"/>
<dbReference type="SUPFAM" id="SSF51679">
    <property type="entry name" value="Bacterial luciferase-like"/>
    <property type="match status" value="1"/>
</dbReference>